<feature type="compositionally biased region" description="Acidic residues" evidence="1">
    <location>
        <begin position="544"/>
        <end position="556"/>
    </location>
</feature>
<dbReference type="InterPro" id="IPR045341">
    <property type="entry name" value="DUF6532"/>
</dbReference>
<sequence>MHRFRAKLHMVGRYRMQGWRCKIDGDTTGSQDKDVQPASRKVGRDAITTQRALLSASGNEKQKGRASTAAGSGKGKAAATGASGGTKRKAPADSEDGSTTTPVSKPRAQATRPAKKAKTKAPAGIQSGWTPPTGSRPAASATPKKAIAREWSKMQPPQDSESTMSNQAHEGNPGLPGEVRRGGFASDDDDEAAAPEPGDVRTTAMGIVSITHAPSKDSVAKGRKREKSIRYKNEDLPSGCLARWRNTYVPTMYDMYATGSDPWANNANDSMIGNLNHIWKRVYGDPPASAEDIAGPILGVMIQRLAEWRNKFASTATEVVQQFFDDAGEQYASPESRADYVKYALGPKKPFIWQTTTPKRRGAFQSQFVLETFASHLTETHGTMDKYYMMYEPQGALALACVALERAFTLFESGVRYQPDRQDPTWHFKTDKWNDATESYLLSIAQLKLEDWDAIVVGAEPYAKKGKARRRKVSASSDCDMGPEDDRARLLDSSDSESESDKGTGVRQSSLADDLGELDANHPGGSDDEQLDGTAGNFGTSDPLEVDGVDDSDGEPDTGGSPQALNSDDANKDEYDDDGGD</sequence>
<comment type="caution">
    <text evidence="3">The sequence shown here is derived from an EMBL/GenBank/DDBJ whole genome shotgun (WGS) entry which is preliminary data.</text>
</comment>
<feature type="compositionally biased region" description="Polar residues" evidence="1">
    <location>
        <begin position="155"/>
        <end position="169"/>
    </location>
</feature>
<name>A0ABQ8JZH1_9APHY</name>
<protein>
    <recommendedName>
        <fullName evidence="2">DUF6532 domain-containing protein</fullName>
    </recommendedName>
</protein>
<dbReference type="Pfam" id="PF20149">
    <property type="entry name" value="DUF6532"/>
    <property type="match status" value="1"/>
</dbReference>
<dbReference type="RefSeq" id="XP_047772960.1">
    <property type="nucleotide sequence ID" value="XM_047926770.1"/>
</dbReference>
<dbReference type="EMBL" id="JADCUA010000038">
    <property type="protein sequence ID" value="KAH9829486.1"/>
    <property type="molecule type" value="Genomic_DNA"/>
</dbReference>
<evidence type="ECO:0000256" key="1">
    <source>
        <dbReference type="SAM" id="MobiDB-lite"/>
    </source>
</evidence>
<evidence type="ECO:0000259" key="2">
    <source>
        <dbReference type="Pfam" id="PF20149"/>
    </source>
</evidence>
<gene>
    <name evidence="3" type="ORF">C8Q71DRAFT_851719</name>
</gene>
<feature type="compositionally biased region" description="Basic and acidic residues" evidence="1">
    <location>
        <begin position="22"/>
        <end position="35"/>
    </location>
</feature>
<accession>A0ABQ8JZH1</accession>
<dbReference type="Proteomes" id="UP000814176">
    <property type="component" value="Unassembled WGS sequence"/>
</dbReference>
<reference evidence="3 4" key="1">
    <citation type="journal article" date="2021" name="Environ. Microbiol.">
        <title>Gene family expansions and transcriptome signatures uncover fungal adaptations to wood decay.</title>
        <authorList>
            <person name="Hage H."/>
            <person name="Miyauchi S."/>
            <person name="Viragh M."/>
            <person name="Drula E."/>
            <person name="Min B."/>
            <person name="Chaduli D."/>
            <person name="Navarro D."/>
            <person name="Favel A."/>
            <person name="Norest M."/>
            <person name="Lesage-Meessen L."/>
            <person name="Balint B."/>
            <person name="Merenyi Z."/>
            <person name="de Eugenio L."/>
            <person name="Morin E."/>
            <person name="Martinez A.T."/>
            <person name="Baldrian P."/>
            <person name="Stursova M."/>
            <person name="Martinez M.J."/>
            <person name="Novotny C."/>
            <person name="Magnuson J.K."/>
            <person name="Spatafora J.W."/>
            <person name="Maurice S."/>
            <person name="Pangilinan J."/>
            <person name="Andreopoulos W."/>
            <person name="LaButti K."/>
            <person name="Hundley H."/>
            <person name="Na H."/>
            <person name="Kuo A."/>
            <person name="Barry K."/>
            <person name="Lipzen A."/>
            <person name="Henrissat B."/>
            <person name="Riley R."/>
            <person name="Ahrendt S."/>
            <person name="Nagy L.G."/>
            <person name="Grigoriev I.V."/>
            <person name="Martin F."/>
            <person name="Rosso M.N."/>
        </authorList>
    </citation>
    <scope>NUCLEOTIDE SEQUENCE [LARGE SCALE GENOMIC DNA]</scope>
    <source>
        <strain evidence="3 4">CIRM-BRFM 1785</strain>
    </source>
</reference>
<feature type="domain" description="DUF6532" evidence="2">
    <location>
        <begin position="296"/>
        <end position="443"/>
    </location>
</feature>
<feature type="region of interest" description="Disordered" evidence="1">
    <location>
        <begin position="466"/>
        <end position="581"/>
    </location>
</feature>
<organism evidence="3 4">
    <name type="scientific">Rhodofomes roseus</name>
    <dbReference type="NCBI Taxonomy" id="34475"/>
    <lineage>
        <taxon>Eukaryota</taxon>
        <taxon>Fungi</taxon>
        <taxon>Dikarya</taxon>
        <taxon>Basidiomycota</taxon>
        <taxon>Agaricomycotina</taxon>
        <taxon>Agaricomycetes</taxon>
        <taxon>Polyporales</taxon>
        <taxon>Rhodofomes</taxon>
    </lineage>
</organism>
<dbReference type="GeneID" id="72007502"/>
<evidence type="ECO:0000313" key="3">
    <source>
        <dbReference type="EMBL" id="KAH9829486.1"/>
    </source>
</evidence>
<keyword evidence="4" id="KW-1185">Reference proteome</keyword>
<evidence type="ECO:0000313" key="4">
    <source>
        <dbReference type="Proteomes" id="UP000814176"/>
    </source>
</evidence>
<feature type="compositionally biased region" description="Low complexity" evidence="1">
    <location>
        <begin position="65"/>
        <end position="81"/>
    </location>
</feature>
<feature type="region of interest" description="Disordered" evidence="1">
    <location>
        <begin position="22"/>
        <end position="203"/>
    </location>
</feature>
<proteinExistence type="predicted"/>
<feature type="compositionally biased region" description="Polar residues" evidence="1">
    <location>
        <begin position="47"/>
        <end position="59"/>
    </location>
</feature>